<comment type="subcellular location">
    <subcellularLocation>
        <location evidence="1">Endosome membrane</location>
        <topology evidence="1">Multi-pass membrane protein</topology>
    </subcellularLocation>
    <subcellularLocation>
        <location evidence="2">Golgi apparatus membrane</location>
        <topology evidence="2">Multi-pass membrane protein</topology>
    </subcellularLocation>
</comment>
<dbReference type="GO" id="GO:0072657">
    <property type="term" value="P:protein localization to membrane"/>
    <property type="evidence" value="ECO:0007669"/>
    <property type="project" value="TreeGrafter"/>
</dbReference>
<keyword evidence="9 10" id="KW-0472">Membrane</keyword>
<keyword evidence="6" id="KW-0967">Endosome</keyword>
<feature type="transmembrane region" description="Helical" evidence="10">
    <location>
        <begin position="245"/>
        <end position="276"/>
    </location>
</feature>
<evidence type="ECO:0000256" key="3">
    <source>
        <dbReference type="ARBA" id="ARBA00005227"/>
    </source>
</evidence>
<evidence type="ECO:0000256" key="6">
    <source>
        <dbReference type="ARBA" id="ARBA00022753"/>
    </source>
</evidence>
<evidence type="ECO:0000256" key="2">
    <source>
        <dbReference type="ARBA" id="ARBA00004653"/>
    </source>
</evidence>
<comment type="caution">
    <text evidence="11">The sequence shown here is derived from an EMBL/GenBank/DDBJ whole genome shotgun (WGS) entry which is preliminary data.</text>
</comment>
<proteinExistence type="inferred from homology"/>
<sequence length="380" mass="43607">MSTQSSNYFFKIHFFLWIIELSYMCFHDEELFDNEDKTGWKFIHGDVFRYLYYKSLFAAAVGSGTQLFTLTILVLVLGMAGAFHPYKKGYLFIALVVIYALTSAVAGYTSAYFYVQLEGTEWVSNLLLTGLLFCGPLFATFCILNTTAIVYKATTAFPSGTIVLIFLIWILVALTLFVLGGIAGENCKDKFQALCRTTKFPKTIQLLCWYRGSVSQMALAGFLPFNMILNELDDIFASAWGHNIYSIYGFLFLLCMLLLITTALVTVALTYFQLAAEDYQWWWRRMPWMHNFWDIEMECQREFELNGELICALEITGLSYTFMAIAYIFIPSHFCLVSCNYLSTLGTWFAFATLSYAWDDWFLYLLSGIVRYIYGSSICD</sequence>
<evidence type="ECO:0000256" key="7">
    <source>
        <dbReference type="ARBA" id="ARBA00022989"/>
    </source>
</evidence>
<dbReference type="GO" id="GO:0010008">
    <property type="term" value="C:endosome membrane"/>
    <property type="evidence" value="ECO:0007669"/>
    <property type="project" value="UniProtKB-SubCell"/>
</dbReference>
<evidence type="ECO:0000256" key="4">
    <source>
        <dbReference type="ARBA" id="ARBA00022692"/>
    </source>
</evidence>
<evidence type="ECO:0000256" key="9">
    <source>
        <dbReference type="ARBA" id="ARBA00023136"/>
    </source>
</evidence>
<dbReference type="Proteomes" id="UP000886885">
    <property type="component" value="Chromosome 8D"/>
</dbReference>
<evidence type="ECO:0000256" key="5">
    <source>
        <dbReference type="ARBA" id="ARBA00022729"/>
    </source>
</evidence>
<dbReference type="GO" id="GO:0000139">
    <property type="term" value="C:Golgi membrane"/>
    <property type="evidence" value="ECO:0007669"/>
    <property type="project" value="UniProtKB-SubCell"/>
</dbReference>
<reference evidence="11" key="1">
    <citation type="journal article" date="2020" name="bioRxiv">
        <title>Hybrid origin of Populus tomentosa Carr. identified through genome sequencing and phylogenomic analysis.</title>
        <authorList>
            <person name="An X."/>
            <person name="Gao K."/>
            <person name="Chen Z."/>
            <person name="Li J."/>
            <person name="Yang X."/>
            <person name="Yang X."/>
            <person name="Zhou J."/>
            <person name="Guo T."/>
            <person name="Zhao T."/>
            <person name="Huang S."/>
            <person name="Miao D."/>
            <person name="Khan W.U."/>
            <person name="Rao P."/>
            <person name="Ye M."/>
            <person name="Lei B."/>
            <person name="Liao W."/>
            <person name="Wang J."/>
            <person name="Ji L."/>
            <person name="Li Y."/>
            <person name="Guo B."/>
            <person name="Mustafa N.S."/>
            <person name="Li S."/>
            <person name="Yun Q."/>
            <person name="Keller S.R."/>
            <person name="Mao J."/>
            <person name="Zhang R."/>
            <person name="Strauss S.H."/>
        </authorList>
    </citation>
    <scope>NUCLEOTIDE SEQUENCE</scope>
    <source>
        <strain evidence="11">GM15</strain>
        <tissue evidence="11">Leaf</tissue>
    </source>
</reference>
<feature type="transmembrane region" description="Helical" evidence="10">
    <location>
        <begin position="309"/>
        <end position="330"/>
    </location>
</feature>
<comment type="similarity">
    <text evidence="3 10">Belongs to the nonaspanin (TM9SF) (TC 9.A.2) family.</text>
</comment>
<evidence type="ECO:0000256" key="10">
    <source>
        <dbReference type="RuleBase" id="RU363079"/>
    </source>
</evidence>
<dbReference type="Pfam" id="PF02990">
    <property type="entry name" value="EMP70"/>
    <property type="match status" value="1"/>
</dbReference>
<dbReference type="PANTHER" id="PTHR10766:SF14">
    <property type="entry name" value="TRANSMEMBRANE 9 SUPERFAMILY MEMBER 2"/>
    <property type="match status" value="1"/>
</dbReference>
<organism evidence="11 12">
    <name type="scientific">Populus tomentosa</name>
    <name type="common">Chinese white poplar</name>
    <dbReference type="NCBI Taxonomy" id="118781"/>
    <lineage>
        <taxon>Eukaryota</taxon>
        <taxon>Viridiplantae</taxon>
        <taxon>Streptophyta</taxon>
        <taxon>Embryophyta</taxon>
        <taxon>Tracheophyta</taxon>
        <taxon>Spermatophyta</taxon>
        <taxon>Magnoliopsida</taxon>
        <taxon>eudicotyledons</taxon>
        <taxon>Gunneridae</taxon>
        <taxon>Pentapetalae</taxon>
        <taxon>rosids</taxon>
        <taxon>fabids</taxon>
        <taxon>Malpighiales</taxon>
        <taxon>Salicaceae</taxon>
        <taxon>Saliceae</taxon>
        <taxon>Populus</taxon>
    </lineage>
</organism>
<feature type="transmembrane region" description="Helical" evidence="10">
    <location>
        <begin position="204"/>
        <end position="225"/>
    </location>
</feature>
<evidence type="ECO:0000256" key="8">
    <source>
        <dbReference type="ARBA" id="ARBA00023034"/>
    </source>
</evidence>
<gene>
    <name evidence="11" type="ORF">POTOM_031824</name>
</gene>
<feature type="transmembrane region" description="Helical" evidence="10">
    <location>
        <begin position="162"/>
        <end position="183"/>
    </location>
</feature>
<keyword evidence="12" id="KW-1185">Reference proteome</keyword>
<feature type="transmembrane region" description="Helical" evidence="10">
    <location>
        <begin position="126"/>
        <end position="150"/>
    </location>
</feature>
<feature type="transmembrane region" description="Helical" evidence="10">
    <location>
        <begin position="89"/>
        <end position="114"/>
    </location>
</feature>
<evidence type="ECO:0000313" key="11">
    <source>
        <dbReference type="EMBL" id="KAG6764358.1"/>
    </source>
</evidence>
<evidence type="ECO:0000313" key="12">
    <source>
        <dbReference type="Proteomes" id="UP000886885"/>
    </source>
</evidence>
<evidence type="ECO:0000256" key="1">
    <source>
        <dbReference type="ARBA" id="ARBA00004337"/>
    </source>
</evidence>
<keyword evidence="4 10" id="KW-0812">Transmembrane</keyword>
<dbReference type="InterPro" id="IPR004240">
    <property type="entry name" value="EMP70"/>
</dbReference>
<keyword evidence="8" id="KW-0333">Golgi apparatus</keyword>
<protein>
    <recommendedName>
        <fullName evidence="10">Transmembrane 9 superfamily member</fullName>
    </recommendedName>
</protein>
<accession>A0A8X7ZDC4</accession>
<dbReference type="OrthoDB" id="1726992at2759"/>
<keyword evidence="7 10" id="KW-1133">Transmembrane helix</keyword>
<name>A0A8X7ZDC4_POPTO</name>
<dbReference type="PANTHER" id="PTHR10766">
    <property type="entry name" value="TRANSMEMBRANE 9 SUPERFAMILY PROTEIN"/>
    <property type="match status" value="1"/>
</dbReference>
<keyword evidence="5" id="KW-0732">Signal</keyword>
<dbReference type="EMBL" id="JAAWWB010000016">
    <property type="protein sequence ID" value="KAG6764358.1"/>
    <property type="molecule type" value="Genomic_DNA"/>
</dbReference>
<feature type="transmembrane region" description="Helical" evidence="10">
    <location>
        <begin position="56"/>
        <end position="83"/>
    </location>
</feature>
<comment type="caution">
    <text evidence="10">Lacks conserved residue(s) required for the propagation of feature annotation.</text>
</comment>
<dbReference type="AlphaFoldDB" id="A0A8X7ZDC4"/>